<comment type="caution">
    <text evidence="4">The sequence shown here is derived from an EMBL/GenBank/DDBJ whole genome shotgun (WGS) entry which is preliminary data.</text>
</comment>
<dbReference type="Gene3D" id="3.40.50.720">
    <property type="entry name" value="NAD(P)-binding Rossmann-like Domain"/>
    <property type="match status" value="1"/>
</dbReference>
<dbReference type="Proteomes" id="UP000603912">
    <property type="component" value="Unassembled WGS sequence"/>
</dbReference>
<dbReference type="InterPro" id="IPR002347">
    <property type="entry name" value="SDR_fam"/>
</dbReference>
<sequence>MALRLDNAVGLWQCAPNQKPLAGRPGNSEDIMAQGAIYPDLEGKVVVVTGGGSGIGEAIVRAFARQKAKVGFLDINKPASEKVAADVAGQGATVAFEHCDLTDIAALRASIAAIRAKLGPVNVLVNNAAHDERHKTEDVTPEYWDGRIAVNLRHQFFCAQAVLEDMKAARAGSIINFGSVSWMVGQGGMAAYTASKSGVIGLTRSLARDFGEYNIRVNAIAPGWIMTQRQLDLWLTPEGEKELMERQCLKRKLVPDDLAKFTVFMASEEAGACTNQHYVVDGGWV</sequence>
<reference evidence="4" key="1">
    <citation type="journal article" date="2014" name="Int. J. Syst. Evol. Microbiol.">
        <title>Complete genome sequence of Corynebacterium casei LMG S-19264T (=DSM 44701T), isolated from a smear-ripened cheese.</title>
        <authorList>
            <consortium name="US DOE Joint Genome Institute (JGI-PGF)"/>
            <person name="Walter F."/>
            <person name="Albersmeier A."/>
            <person name="Kalinowski J."/>
            <person name="Ruckert C."/>
        </authorList>
    </citation>
    <scope>NUCLEOTIDE SEQUENCE</scope>
    <source>
        <strain evidence="4">CGMCC 1.12214</strain>
    </source>
</reference>
<evidence type="ECO:0000313" key="4">
    <source>
        <dbReference type="EMBL" id="GGH08250.1"/>
    </source>
</evidence>
<dbReference type="PANTHER" id="PTHR42760">
    <property type="entry name" value="SHORT-CHAIN DEHYDROGENASES/REDUCTASES FAMILY MEMBER"/>
    <property type="match status" value="1"/>
</dbReference>
<protein>
    <submittedName>
        <fullName evidence="4">3-oxoacyl-ACP reductase</fullName>
    </submittedName>
</protein>
<proteinExistence type="inferred from homology"/>
<comment type="similarity">
    <text evidence="1">Belongs to the short-chain dehydrogenases/reductases (SDR) family.</text>
</comment>
<dbReference type="FunFam" id="3.40.50.720:FF:000620">
    <property type="entry name" value="3-oxoacyl-(Acyl carrier protein) reductase"/>
    <property type="match status" value="1"/>
</dbReference>
<dbReference type="SUPFAM" id="SSF51735">
    <property type="entry name" value="NAD(P)-binding Rossmann-fold domains"/>
    <property type="match status" value="1"/>
</dbReference>
<dbReference type="InterPro" id="IPR020904">
    <property type="entry name" value="Sc_DH/Rdtase_CS"/>
</dbReference>
<dbReference type="EMBL" id="BMES01000001">
    <property type="protein sequence ID" value="GGH08250.1"/>
    <property type="molecule type" value="Genomic_DNA"/>
</dbReference>
<dbReference type="Pfam" id="PF13561">
    <property type="entry name" value="adh_short_C2"/>
    <property type="match status" value="1"/>
</dbReference>
<evidence type="ECO:0000256" key="2">
    <source>
        <dbReference type="ARBA" id="ARBA00023002"/>
    </source>
</evidence>
<feature type="domain" description="Ketoreductase" evidence="3">
    <location>
        <begin position="44"/>
        <end position="237"/>
    </location>
</feature>
<dbReference type="PRINTS" id="PR00080">
    <property type="entry name" value="SDRFAMILY"/>
</dbReference>
<dbReference type="PANTHER" id="PTHR42760:SF133">
    <property type="entry name" value="3-OXOACYL-[ACYL-CARRIER-PROTEIN] REDUCTASE"/>
    <property type="match status" value="1"/>
</dbReference>
<evidence type="ECO:0000313" key="5">
    <source>
        <dbReference type="Proteomes" id="UP000603912"/>
    </source>
</evidence>
<dbReference type="InterPro" id="IPR036291">
    <property type="entry name" value="NAD(P)-bd_dom_sf"/>
</dbReference>
<dbReference type="CDD" id="cd05233">
    <property type="entry name" value="SDR_c"/>
    <property type="match status" value="1"/>
</dbReference>
<name>A0A917MFF1_9HYPH</name>
<keyword evidence="2" id="KW-0560">Oxidoreductase</keyword>
<dbReference type="GO" id="GO:0016616">
    <property type="term" value="F:oxidoreductase activity, acting on the CH-OH group of donors, NAD or NADP as acceptor"/>
    <property type="evidence" value="ECO:0007669"/>
    <property type="project" value="TreeGrafter"/>
</dbReference>
<accession>A0A917MFF1</accession>
<dbReference type="AlphaFoldDB" id="A0A917MFF1"/>
<dbReference type="PRINTS" id="PR00081">
    <property type="entry name" value="GDHRDH"/>
</dbReference>
<dbReference type="InterPro" id="IPR057326">
    <property type="entry name" value="KR_dom"/>
</dbReference>
<organism evidence="4 5">
    <name type="scientific">Alsobacter metallidurans</name>
    <dbReference type="NCBI Taxonomy" id="340221"/>
    <lineage>
        <taxon>Bacteria</taxon>
        <taxon>Pseudomonadati</taxon>
        <taxon>Pseudomonadota</taxon>
        <taxon>Alphaproteobacteria</taxon>
        <taxon>Hyphomicrobiales</taxon>
        <taxon>Alsobacteraceae</taxon>
        <taxon>Alsobacter</taxon>
    </lineage>
</organism>
<gene>
    <name evidence="4" type="ORF">GCM10007036_03630</name>
</gene>
<evidence type="ECO:0000259" key="3">
    <source>
        <dbReference type="SMART" id="SM00822"/>
    </source>
</evidence>
<dbReference type="SMART" id="SM00822">
    <property type="entry name" value="PKS_KR"/>
    <property type="match status" value="1"/>
</dbReference>
<dbReference type="PROSITE" id="PS00061">
    <property type="entry name" value="ADH_SHORT"/>
    <property type="match status" value="1"/>
</dbReference>
<keyword evidence="5" id="KW-1185">Reference proteome</keyword>
<reference evidence="4" key="2">
    <citation type="submission" date="2020-09" db="EMBL/GenBank/DDBJ databases">
        <authorList>
            <person name="Sun Q."/>
            <person name="Zhou Y."/>
        </authorList>
    </citation>
    <scope>NUCLEOTIDE SEQUENCE</scope>
    <source>
        <strain evidence="4">CGMCC 1.12214</strain>
    </source>
</reference>
<evidence type="ECO:0000256" key="1">
    <source>
        <dbReference type="ARBA" id="ARBA00006484"/>
    </source>
</evidence>